<dbReference type="AlphaFoldDB" id="A0A3N1NMT3"/>
<dbReference type="EMBL" id="RJUK01000001">
    <property type="protein sequence ID" value="ROQ20142.1"/>
    <property type="molecule type" value="Genomic_DNA"/>
</dbReference>
<feature type="region of interest" description="Disordered" evidence="1">
    <location>
        <begin position="76"/>
        <end position="120"/>
    </location>
</feature>
<evidence type="ECO:0000256" key="1">
    <source>
        <dbReference type="SAM" id="MobiDB-lite"/>
    </source>
</evidence>
<accession>A0A3N1NMT3</accession>
<evidence type="ECO:0000313" key="3">
    <source>
        <dbReference type="EMBL" id="ROQ20142.1"/>
    </source>
</evidence>
<keyword evidence="2" id="KW-0472">Membrane</keyword>
<feature type="compositionally biased region" description="Low complexity" evidence="1">
    <location>
        <begin position="76"/>
        <end position="86"/>
    </location>
</feature>
<sequence length="120" mass="13727">MNDQYDRRNAAWRAAQQWREKAQSSSRWRGPKLFLAWVVFGLLMLIGLVIALVFLLVGWLAMPLLRRRFRKRTEQMRAQAEQAARRAGGHGPGSGNRGNVIEGDYSVDKSSSESDRHDRS</sequence>
<gene>
    <name evidence="3" type="ORF">EDC38_0740</name>
</gene>
<proteinExistence type="predicted"/>
<feature type="compositionally biased region" description="Basic and acidic residues" evidence="1">
    <location>
        <begin position="106"/>
        <end position="120"/>
    </location>
</feature>
<dbReference type="OrthoDB" id="6183064at2"/>
<dbReference type="Proteomes" id="UP000273643">
    <property type="component" value="Unassembled WGS sequence"/>
</dbReference>
<comment type="caution">
    <text evidence="3">The sequence shown here is derived from an EMBL/GenBank/DDBJ whole genome shotgun (WGS) entry which is preliminary data.</text>
</comment>
<feature type="transmembrane region" description="Helical" evidence="2">
    <location>
        <begin position="34"/>
        <end position="62"/>
    </location>
</feature>
<organism evidence="3 4">
    <name type="scientific">Marinimicrobium koreense</name>
    <dbReference type="NCBI Taxonomy" id="306545"/>
    <lineage>
        <taxon>Bacteria</taxon>
        <taxon>Pseudomonadati</taxon>
        <taxon>Pseudomonadota</taxon>
        <taxon>Gammaproteobacteria</taxon>
        <taxon>Cellvibrionales</taxon>
        <taxon>Cellvibrionaceae</taxon>
        <taxon>Marinimicrobium</taxon>
    </lineage>
</organism>
<evidence type="ECO:0000313" key="4">
    <source>
        <dbReference type="Proteomes" id="UP000273643"/>
    </source>
</evidence>
<keyword evidence="2" id="KW-0812">Transmembrane</keyword>
<name>A0A3N1NMT3_9GAMM</name>
<dbReference type="RefSeq" id="WP_123637362.1">
    <property type="nucleotide sequence ID" value="NZ_RJUK01000001.1"/>
</dbReference>
<reference evidence="3 4" key="1">
    <citation type="submission" date="2018-11" db="EMBL/GenBank/DDBJ databases">
        <title>Genomic Encyclopedia of Type Strains, Phase IV (KMG-IV): sequencing the most valuable type-strain genomes for metagenomic binning, comparative biology and taxonomic classification.</title>
        <authorList>
            <person name="Goeker M."/>
        </authorList>
    </citation>
    <scope>NUCLEOTIDE SEQUENCE [LARGE SCALE GENOMIC DNA]</scope>
    <source>
        <strain evidence="3 4">DSM 16974</strain>
    </source>
</reference>
<keyword evidence="2" id="KW-1133">Transmembrane helix</keyword>
<keyword evidence="4" id="KW-1185">Reference proteome</keyword>
<evidence type="ECO:0000256" key="2">
    <source>
        <dbReference type="SAM" id="Phobius"/>
    </source>
</evidence>
<protein>
    <submittedName>
        <fullName evidence="3">Uncharacterized protein</fullName>
    </submittedName>
</protein>